<dbReference type="InterPro" id="IPR043129">
    <property type="entry name" value="ATPase_NBD"/>
</dbReference>
<evidence type="ECO:0000313" key="4">
    <source>
        <dbReference type="EMBL" id="GFM35754.1"/>
    </source>
</evidence>
<evidence type="ECO:0000256" key="1">
    <source>
        <dbReference type="ARBA" id="ARBA00022679"/>
    </source>
</evidence>
<dbReference type="GO" id="GO:0005524">
    <property type="term" value="F:ATP binding"/>
    <property type="evidence" value="ECO:0007669"/>
    <property type="project" value="InterPro"/>
</dbReference>
<dbReference type="CDD" id="cd24008">
    <property type="entry name" value="ASKHA_NBD_GLK"/>
    <property type="match status" value="1"/>
</dbReference>
<protein>
    <submittedName>
        <fullName evidence="4">Glucokinase</fullName>
    </submittedName>
</protein>
<dbReference type="GO" id="GO:0006096">
    <property type="term" value="P:glycolytic process"/>
    <property type="evidence" value="ECO:0007669"/>
    <property type="project" value="InterPro"/>
</dbReference>
<gene>
    <name evidence="4" type="ORF">DSM19430T_04380</name>
</gene>
<dbReference type="InterPro" id="IPR003836">
    <property type="entry name" value="Glucokinase"/>
</dbReference>
<keyword evidence="2 4" id="KW-0418">Kinase</keyword>
<evidence type="ECO:0000256" key="2">
    <source>
        <dbReference type="ARBA" id="ARBA00022777"/>
    </source>
</evidence>
<dbReference type="GO" id="GO:0005536">
    <property type="term" value="F:D-glucose binding"/>
    <property type="evidence" value="ECO:0007669"/>
    <property type="project" value="InterPro"/>
</dbReference>
<keyword evidence="1" id="KW-0808">Transferase</keyword>
<dbReference type="PANTHER" id="PTHR47363">
    <property type="entry name" value="GLUCOKINASE"/>
    <property type="match status" value="1"/>
</dbReference>
<sequence length="339" mass="36292">MTQLSHRMERPPRTKKPARILAADIGGTNSRFAAYILESGTLRREDSVWLSTTNAESFAGLLDQLAKSSLPLTPQEADVIVLGVAGPVRERRRVTPPNIAWDIDLDLLPAAYGMQDALLVNDFLAQAYACVSPALHAARTVLPGNAVPGAPVAVMGAGTGFGHALLLETAPGHFRAVPSEGGHAHFPFVGKEEFAFADFLREETGRRQVVGDMVITGSGIRNLHTFLTGERLTSREVTAKIKPDSPVLEWFARLFGRACHDFVLQTLAFGGLVLTGGVAAGTPDVALHPAFAEEFTASDTHGALLKNVPVRLNTDEEFGLWGAAQLGAFALQGKDMRLP</sequence>
<dbReference type="SUPFAM" id="SSF53067">
    <property type="entry name" value="Actin-like ATPase domain"/>
    <property type="match status" value="1"/>
</dbReference>
<comment type="similarity">
    <text evidence="3">Belongs to the bacterial glucokinase family.</text>
</comment>
<name>A0A7J0BRW0_9BACT</name>
<comment type="caution">
    <text evidence="4">The sequence shown here is derived from an EMBL/GenBank/DDBJ whole genome shotgun (WGS) entry which is preliminary data.</text>
</comment>
<dbReference type="AlphaFoldDB" id="A0A7J0BRW0"/>
<dbReference type="Gene3D" id="3.30.420.40">
    <property type="match status" value="1"/>
</dbReference>
<dbReference type="Proteomes" id="UP000503820">
    <property type="component" value="Unassembled WGS sequence"/>
</dbReference>
<evidence type="ECO:0000313" key="5">
    <source>
        <dbReference type="Proteomes" id="UP000503820"/>
    </source>
</evidence>
<dbReference type="RefSeq" id="WP_243451222.1">
    <property type="nucleotide sequence ID" value="NZ_BLVP01000001.1"/>
</dbReference>
<dbReference type="Gene3D" id="3.40.367.20">
    <property type="match status" value="1"/>
</dbReference>
<reference evidence="4 5" key="1">
    <citation type="submission" date="2020-05" db="EMBL/GenBank/DDBJ databases">
        <title>Draft genome sequence of Desulfovibrio psychrotolerans JS1T.</title>
        <authorList>
            <person name="Ueno A."/>
            <person name="Tamazawa S."/>
            <person name="Tamamura S."/>
            <person name="Murakami T."/>
            <person name="Kiyama T."/>
            <person name="Inomata H."/>
            <person name="Amano Y."/>
            <person name="Miyakawa K."/>
            <person name="Tamaki H."/>
            <person name="Naganuma T."/>
            <person name="Kaneko K."/>
        </authorList>
    </citation>
    <scope>NUCLEOTIDE SEQUENCE [LARGE SCALE GENOMIC DNA]</scope>
    <source>
        <strain evidence="4 5">JS1</strain>
    </source>
</reference>
<accession>A0A7J0BRW0</accession>
<proteinExistence type="inferred from homology"/>
<dbReference type="PANTHER" id="PTHR47363:SF1">
    <property type="entry name" value="GLUCOKINASE"/>
    <property type="match status" value="1"/>
</dbReference>
<organism evidence="4 5">
    <name type="scientific">Desulfovibrio psychrotolerans</name>
    <dbReference type="NCBI Taxonomy" id="415242"/>
    <lineage>
        <taxon>Bacteria</taxon>
        <taxon>Pseudomonadati</taxon>
        <taxon>Thermodesulfobacteriota</taxon>
        <taxon>Desulfovibrionia</taxon>
        <taxon>Desulfovibrionales</taxon>
        <taxon>Desulfovibrionaceae</taxon>
        <taxon>Desulfovibrio</taxon>
    </lineage>
</organism>
<dbReference type="GO" id="GO:0004340">
    <property type="term" value="F:glucokinase activity"/>
    <property type="evidence" value="ECO:0007669"/>
    <property type="project" value="InterPro"/>
</dbReference>
<evidence type="ECO:0000256" key="3">
    <source>
        <dbReference type="RuleBase" id="RU004046"/>
    </source>
</evidence>
<dbReference type="EMBL" id="BLVP01000001">
    <property type="protein sequence ID" value="GFM35754.1"/>
    <property type="molecule type" value="Genomic_DNA"/>
</dbReference>
<keyword evidence="5" id="KW-1185">Reference proteome</keyword>
<dbReference type="Pfam" id="PF02685">
    <property type="entry name" value="Glucokinase"/>
    <property type="match status" value="1"/>
</dbReference>